<evidence type="ECO:0000313" key="4">
    <source>
        <dbReference type="Proteomes" id="UP000004810"/>
    </source>
</evidence>
<dbReference type="Proteomes" id="UP000270924">
    <property type="component" value="Unassembled WGS sequence"/>
</dbReference>
<reference evidence="2" key="1">
    <citation type="submission" date="2012-08" db="EMBL/GenBank/DDBJ databases">
        <title>The Genome Sequence of Wuchereria bancrofti.</title>
        <authorList>
            <consortium name="The Broad Institute Genome Sequencing Platform"/>
            <consortium name="Broad Institute Genome Sequencing Center for Infectious Disease"/>
            <person name="Nutman T.B."/>
            <person name="Fink D.L."/>
            <person name="Russ C."/>
            <person name="Young S."/>
            <person name="Zeng Q."/>
            <person name="Koehrsen M."/>
            <person name="Alvarado L."/>
            <person name="Berlin A."/>
            <person name="Borenstein D."/>
            <person name="Chapman S.B."/>
            <person name="Chen Z."/>
            <person name="Engels R."/>
            <person name="Freedman E."/>
            <person name="Gellesch M."/>
            <person name="Goldberg J."/>
            <person name="Griggs A."/>
            <person name="Gujja S."/>
            <person name="Heilman E.R."/>
            <person name="Heiman D."/>
            <person name="Hepburn T."/>
            <person name="Howarth C."/>
            <person name="Jen D."/>
            <person name="Larson L."/>
            <person name="Lewis B."/>
            <person name="Mehta T."/>
            <person name="Park D."/>
            <person name="Pearson M."/>
            <person name="Richards J."/>
            <person name="Roberts A."/>
            <person name="Saif S."/>
            <person name="Shea T."/>
            <person name="Shenoy N."/>
            <person name="Sisk P."/>
            <person name="Stolte C."/>
            <person name="Sykes S."/>
            <person name="Walk T."/>
            <person name="White J."/>
            <person name="Yandava C."/>
            <person name="Haas B."/>
            <person name="Henn M.R."/>
            <person name="Nusbaum C."/>
            <person name="Birren B."/>
        </authorList>
    </citation>
    <scope>NUCLEOTIDE SEQUENCE</scope>
</reference>
<protein>
    <submittedName>
        <fullName evidence="2">Uncharacterized protein</fullName>
    </submittedName>
</protein>
<dbReference type="AlphaFoldDB" id="J9F8H6"/>
<gene>
    <name evidence="3" type="ORF">WBA_LOCUS10626</name>
    <name evidence="2" type="ORF">WUBG_05435</name>
</gene>
<keyword evidence="5" id="KW-1185">Reference proteome</keyword>
<dbReference type="EMBL" id="UYWW01012195">
    <property type="protein sequence ID" value="VDM19532.1"/>
    <property type="molecule type" value="Genomic_DNA"/>
</dbReference>
<proteinExistence type="predicted"/>
<name>J9F8H6_WUCBA</name>
<feature type="compositionally biased region" description="Polar residues" evidence="1">
    <location>
        <begin position="35"/>
        <end position="50"/>
    </location>
</feature>
<evidence type="ECO:0000313" key="5">
    <source>
        <dbReference type="Proteomes" id="UP000270924"/>
    </source>
</evidence>
<dbReference type="Proteomes" id="UP000004810">
    <property type="component" value="Unassembled WGS sequence"/>
</dbReference>
<organism evidence="2 4">
    <name type="scientific">Wuchereria bancrofti</name>
    <dbReference type="NCBI Taxonomy" id="6293"/>
    <lineage>
        <taxon>Eukaryota</taxon>
        <taxon>Metazoa</taxon>
        <taxon>Ecdysozoa</taxon>
        <taxon>Nematoda</taxon>
        <taxon>Chromadorea</taxon>
        <taxon>Rhabditida</taxon>
        <taxon>Spirurina</taxon>
        <taxon>Spiruromorpha</taxon>
        <taxon>Filarioidea</taxon>
        <taxon>Onchocercidae</taxon>
        <taxon>Wuchereria</taxon>
    </lineage>
</organism>
<reference evidence="4" key="2">
    <citation type="submission" date="2012-08" db="EMBL/GenBank/DDBJ databases">
        <title>The Genome Sequence of Wuchereria bancrofti.</title>
        <authorList>
            <person name="Nutman T.B."/>
            <person name="Fink D.L."/>
            <person name="Russ C."/>
            <person name="Young S."/>
            <person name="Zeng Q."/>
            <person name="Koehrsen M."/>
            <person name="Alvarado L."/>
            <person name="Berlin A."/>
            <person name="Chapman S.B."/>
            <person name="Chen Z."/>
            <person name="Freedman E."/>
            <person name="Gellesch M."/>
            <person name="Goldberg J."/>
            <person name="Griggs A."/>
            <person name="Gujja S."/>
            <person name="Heilman E.R."/>
            <person name="Heiman D."/>
            <person name="Hepburn T."/>
            <person name="Howarth C."/>
            <person name="Jen D."/>
            <person name="Larson L."/>
            <person name="Lewis B."/>
            <person name="Mehta T."/>
            <person name="Park D."/>
            <person name="Pearson M."/>
            <person name="Roberts A."/>
            <person name="Saif S."/>
            <person name="Shea T."/>
            <person name="Shenoy N."/>
            <person name="Sisk P."/>
            <person name="Stolte C."/>
            <person name="Sykes S."/>
            <person name="Walk T."/>
            <person name="White J."/>
            <person name="Yandava C."/>
            <person name="Haas B."/>
            <person name="Henn M.R."/>
            <person name="Nusbaum C."/>
            <person name="Birren B."/>
        </authorList>
    </citation>
    <scope>NUCLEOTIDE SEQUENCE [LARGE SCALE GENOMIC DNA]</scope>
    <source>
        <strain evidence="4">NA</strain>
    </source>
</reference>
<accession>J9F8H6</accession>
<evidence type="ECO:0000256" key="1">
    <source>
        <dbReference type="SAM" id="MobiDB-lite"/>
    </source>
</evidence>
<sequence>MTLHYFSGRTEYQSMEEMRRRARVERTFLRHSNRESQSTMNGNSSGARDYASSYSTTSPVIASRLFCRSQIYLRKWLSGRIRGVSPSSSTLTTTINNATRTGEAVTSFGTLDNSRQRTGCNSSDSTLSPISSVAAASSGTSKFQQSEISHNADTVQKENVDNNDKIGSKIDNSTVVAAEQRFRFIFFFMLL</sequence>
<evidence type="ECO:0000313" key="3">
    <source>
        <dbReference type="EMBL" id="VDM19532.1"/>
    </source>
</evidence>
<dbReference type="OMA" id="YFSGRTE"/>
<dbReference type="InParanoid" id="J9F8H6"/>
<reference evidence="3 5" key="3">
    <citation type="submission" date="2018-11" db="EMBL/GenBank/DDBJ databases">
        <authorList>
            <consortium name="Pathogen Informatics"/>
        </authorList>
    </citation>
    <scope>NUCLEOTIDE SEQUENCE [LARGE SCALE GENOMIC DNA]</scope>
</reference>
<evidence type="ECO:0000313" key="2">
    <source>
        <dbReference type="EMBL" id="EJW83654.1"/>
    </source>
</evidence>
<dbReference type="OrthoDB" id="5873597at2759"/>
<feature type="region of interest" description="Disordered" evidence="1">
    <location>
        <begin position="31"/>
        <end position="50"/>
    </location>
</feature>
<dbReference type="EMBL" id="ADBV01002068">
    <property type="protein sequence ID" value="EJW83654.1"/>
    <property type="molecule type" value="Genomic_DNA"/>
</dbReference>